<evidence type="ECO:0000256" key="7">
    <source>
        <dbReference type="RuleBase" id="RU364112"/>
    </source>
</evidence>
<dbReference type="Proteomes" id="UP000006242">
    <property type="component" value="Unassembled WGS sequence"/>
</dbReference>
<dbReference type="PANTHER" id="PTHR47870">
    <property type="entry name" value="CYTOCHROME C-TYPE BIOGENESIS PROTEIN CCMH"/>
    <property type="match status" value="1"/>
</dbReference>
<dbReference type="PANTHER" id="PTHR47870:SF1">
    <property type="entry name" value="CYTOCHROME C-TYPE BIOGENESIS PROTEIN CCMH"/>
    <property type="match status" value="1"/>
</dbReference>
<dbReference type="AlphaFoldDB" id="F7QBL0"/>
<evidence type="ECO:0000313" key="11">
    <source>
        <dbReference type="Proteomes" id="UP000006242"/>
    </source>
</evidence>
<comment type="function">
    <text evidence="7">Possible subunit of a heme lyase.</text>
</comment>
<dbReference type="GO" id="GO:0017004">
    <property type="term" value="P:cytochrome complex assembly"/>
    <property type="evidence" value="ECO:0007669"/>
    <property type="project" value="UniProtKB-KW"/>
</dbReference>
<gene>
    <name evidence="10" type="primary">cycL</name>
    <name evidence="10" type="ORF">SSPSH_002600</name>
</gene>
<sequence>MRLFAALVLLLAMVNAQAVDLEGDQLARYHELNAELRCLICQNRSIAESDAPLAKDLRTIVEKQIAQGRSDAEIKQYLVDRYGKWVLYDPPLDSATLILWIGPFVLLAIGLLVVVLMMRRRREAPPERPSLDRDRLTRVLDEQTQPTDSASSKERS</sequence>
<dbReference type="GO" id="GO:0046872">
    <property type="term" value="F:metal ion binding"/>
    <property type="evidence" value="ECO:0007669"/>
    <property type="project" value="UniProtKB-KW"/>
</dbReference>
<dbReference type="InterPro" id="IPR038297">
    <property type="entry name" value="CcmH/CycL/NrfF/Ccl2_sf"/>
</dbReference>
<evidence type="ECO:0000313" key="10">
    <source>
        <dbReference type="EMBL" id="ERJ18509.1"/>
    </source>
</evidence>
<feature type="transmembrane region" description="Helical" evidence="7">
    <location>
        <begin position="97"/>
        <end position="118"/>
    </location>
</feature>
<reference evidence="10 11" key="1">
    <citation type="journal article" date="2011" name="J. Bacteriol.">
        <title>Genome sequence of Salinisphaera shabanensis, a gammaproteobacterium from the harsh, variable environment of the brine-seawater interface of the Shaban Deep in the Red Sea.</title>
        <authorList>
            <person name="Antunes A."/>
            <person name="Alam I."/>
            <person name="Bajic V.B."/>
            <person name="Stingl U."/>
        </authorList>
    </citation>
    <scope>NUCLEOTIDE SEQUENCE [LARGE SCALE GENOMIC DNA]</scope>
    <source>
        <strain evidence="10 11">E1L3A</strain>
    </source>
</reference>
<evidence type="ECO:0000259" key="9">
    <source>
        <dbReference type="Pfam" id="PF03918"/>
    </source>
</evidence>
<keyword evidence="6 7" id="KW-0408">Iron</keyword>
<evidence type="ECO:0000256" key="3">
    <source>
        <dbReference type="ARBA" id="ARBA00022723"/>
    </source>
</evidence>
<comment type="similarity">
    <text evidence="1 7">Belongs to the CcmH/CycL/Ccl2/NrfF family.</text>
</comment>
<evidence type="ECO:0000256" key="5">
    <source>
        <dbReference type="ARBA" id="ARBA00022748"/>
    </source>
</evidence>
<feature type="domain" description="CcmH/CycL/Ccl2/NrfF N-terminal" evidence="9">
    <location>
        <begin position="8"/>
        <end position="135"/>
    </location>
</feature>
<keyword evidence="11" id="KW-1185">Reference proteome</keyword>
<name>F7QBL0_9GAMM</name>
<dbReference type="Pfam" id="PF03918">
    <property type="entry name" value="CcmH"/>
    <property type="match status" value="1"/>
</dbReference>
<evidence type="ECO:0000256" key="4">
    <source>
        <dbReference type="ARBA" id="ARBA00022729"/>
    </source>
</evidence>
<proteinExistence type="inferred from homology"/>
<keyword evidence="3 7" id="KW-0479">Metal-binding</keyword>
<keyword evidence="7" id="KW-0472">Membrane</keyword>
<dbReference type="CDD" id="cd16378">
    <property type="entry name" value="CcmH_N"/>
    <property type="match status" value="1"/>
</dbReference>
<dbReference type="InterPro" id="IPR051263">
    <property type="entry name" value="C-type_cytochrome_biogenesis"/>
</dbReference>
<keyword evidence="5" id="KW-0201">Cytochrome c-type biogenesis</keyword>
<reference evidence="10 11" key="2">
    <citation type="journal article" date="2013" name="PLoS ONE">
        <title>INDIGO - INtegrated Data Warehouse of MIcrobial GenOmes with Examples from the Red Sea Extremophiles.</title>
        <authorList>
            <person name="Alam I."/>
            <person name="Antunes A."/>
            <person name="Kamau A.A."/>
            <person name="Ba Alawi W."/>
            <person name="Kalkatawi M."/>
            <person name="Stingl U."/>
            <person name="Bajic V.B."/>
        </authorList>
    </citation>
    <scope>NUCLEOTIDE SEQUENCE [LARGE SCALE GENOMIC DNA]</scope>
    <source>
        <strain evidence="10 11">E1L3A</strain>
    </source>
</reference>
<dbReference type="InterPro" id="IPR005616">
    <property type="entry name" value="CcmH/CycL/Ccl2/NrfF_N"/>
</dbReference>
<evidence type="ECO:0000256" key="8">
    <source>
        <dbReference type="SAM" id="MobiDB-lite"/>
    </source>
</evidence>
<dbReference type="Gene3D" id="1.10.8.640">
    <property type="entry name" value="Cytochrome C biogenesis protein"/>
    <property type="match status" value="1"/>
</dbReference>
<comment type="caution">
    <text evidence="10">The sequence shown here is derived from an EMBL/GenBank/DDBJ whole genome shotgun (WGS) entry which is preliminary data.</text>
</comment>
<feature type="compositionally biased region" description="Basic and acidic residues" evidence="8">
    <location>
        <begin position="124"/>
        <end position="141"/>
    </location>
</feature>
<evidence type="ECO:0000256" key="6">
    <source>
        <dbReference type="ARBA" id="ARBA00023004"/>
    </source>
</evidence>
<protein>
    <recommendedName>
        <fullName evidence="7">Cytochrome c-type biogenesis protein</fullName>
    </recommendedName>
</protein>
<dbReference type="GO" id="GO:0005886">
    <property type="term" value="C:plasma membrane"/>
    <property type="evidence" value="ECO:0007669"/>
    <property type="project" value="TreeGrafter"/>
</dbReference>
<feature type="chain" id="PRO_5011022766" description="Cytochrome c-type biogenesis protein" evidence="7">
    <location>
        <begin position="19"/>
        <end position="156"/>
    </location>
</feature>
<keyword evidence="4 7" id="KW-0732">Signal</keyword>
<dbReference type="RefSeq" id="WP_006914677.1">
    <property type="nucleotide sequence ID" value="NZ_AFNV02000018.1"/>
</dbReference>
<evidence type="ECO:0000256" key="1">
    <source>
        <dbReference type="ARBA" id="ARBA00010342"/>
    </source>
</evidence>
<dbReference type="eggNOG" id="COG3088">
    <property type="taxonomic scope" value="Bacteria"/>
</dbReference>
<evidence type="ECO:0000256" key="2">
    <source>
        <dbReference type="ARBA" id="ARBA00022617"/>
    </source>
</evidence>
<feature type="signal peptide" evidence="7">
    <location>
        <begin position="1"/>
        <end position="18"/>
    </location>
</feature>
<keyword evidence="7" id="KW-1133">Transmembrane helix</keyword>
<dbReference type="FunFam" id="1.10.8.640:FF:000001">
    <property type="entry name" value="Cytochrome c-type biogenesis protein"/>
    <property type="match status" value="1"/>
</dbReference>
<dbReference type="EMBL" id="AFNV02000018">
    <property type="protein sequence ID" value="ERJ18509.1"/>
    <property type="molecule type" value="Genomic_DNA"/>
</dbReference>
<dbReference type="OrthoDB" id="9804975at2"/>
<feature type="region of interest" description="Disordered" evidence="8">
    <location>
        <begin position="124"/>
        <end position="156"/>
    </location>
</feature>
<accession>F7QBL0</accession>
<organism evidence="10 11">
    <name type="scientific">Salinisphaera shabanensis E1L3A</name>
    <dbReference type="NCBI Taxonomy" id="1033802"/>
    <lineage>
        <taxon>Bacteria</taxon>
        <taxon>Pseudomonadati</taxon>
        <taxon>Pseudomonadota</taxon>
        <taxon>Gammaproteobacteria</taxon>
        <taxon>Salinisphaerales</taxon>
        <taxon>Salinisphaeraceae</taxon>
        <taxon>Salinisphaera</taxon>
    </lineage>
</organism>
<keyword evidence="2 7" id="KW-0349">Heme</keyword>
<keyword evidence="7" id="KW-0812">Transmembrane</keyword>
<dbReference type="STRING" id="1033802.SSPSH_002600"/>